<dbReference type="InterPro" id="IPR011050">
    <property type="entry name" value="Pectin_lyase_fold/virulence"/>
</dbReference>
<feature type="transmembrane region" description="Helical" evidence="11">
    <location>
        <begin position="2147"/>
        <end position="2173"/>
    </location>
</feature>
<feature type="transmembrane region" description="Helical" evidence="11">
    <location>
        <begin position="2057"/>
        <end position="2082"/>
    </location>
</feature>
<feature type="transmembrane region" description="Helical" evidence="11">
    <location>
        <begin position="1998"/>
        <end position="2016"/>
    </location>
</feature>
<evidence type="ECO:0000256" key="10">
    <source>
        <dbReference type="ARBA" id="ARBA00023237"/>
    </source>
</evidence>
<keyword evidence="15" id="KW-1185">Reference proteome</keyword>
<dbReference type="Pfam" id="PF13229">
    <property type="entry name" value="Beta_helix"/>
    <property type="match status" value="1"/>
</dbReference>
<keyword evidence="4" id="KW-0964">Secreted</keyword>
<evidence type="ECO:0000256" key="6">
    <source>
        <dbReference type="ARBA" id="ARBA00022737"/>
    </source>
</evidence>
<comment type="subcellular location">
    <subcellularLocation>
        <location evidence="1">Cell envelope</location>
    </subcellularLocation>
    <subcellularLocation>
        <location evidence="2">Cell outer membrane</location>
    </subcellularLocation>
    <subcellularLocation>
        <location evidence="3">Secreted</location>
    </subcellularLocation>
</comment>
<dbReference type="SUPFAM" id="SSF51126">
    <property type="entry name" value="Pectin lyase-like"/>
    <property type="match status" value="3"/>
</dbReference>
<keyword evidence="5 12" id="KW-0732">Signal</keyword>
<dbReference type="InterPro" id="IPR003368">
    <property type="entry name" value="POMP_repeat"/>
</dbReference>
<feature type="domain" description="LNR" evidence="13">
    <location>
        <begin position="237"/>
        <end position="268"/>
    </location>
</feature>
<keyword evidence="7 11" id="KW-0472">Membrane</keyword>
<feature type="transmembrane region" description="Helical" evidence="11">
    <location>
        <begin position="2287"/>
        <end position="2316"/>
    </location>
</feature>
<organism evidence="14 15">
    <name type="scientific">Blepharisma stoltei</name>
    <dbReference type="NCBI Taxonomy" id="1481888"/>
    <lineage>
        <taxon>Eukaryota</taxon>
        <taxon>Sar</taxon>
        <taxon>Alveolata</taxon>
        <taxon>Ciliophora</taxon>
        <taxon>Postciliodesmatophora</taxon>
        <taxon>Heterotrichea</taxon>
        <taxon>Heterotrichida</taxon>
        <taxon>Blepharismidae</taxon>
        <taxon>Blepharisma</taxon>
    </lineage>
</organism>
<dbReference type="PANTHER" id="PTHR11319">
    <property type="entry name" value="G PROTEIN-COUPLED RECEPTOR-RELATED"/>
    <property type="match status" value="1"/>
</dbReference>
<evidence type="ECO:0000256" key="2">
    <source>
        <dbReference type="ARBA" id="ARBA00004442"/>
    </source>
</evidence>
<evidence type="ECO:0000256" key="8">
    <source>
        <dbReference type="ARBA" id="ARBA00023157"/>
    </source>
</evidence>
<evidence type="ECO:0000256" key="4">
    <source>
        <dbReference type="ARBA" id="ARBA00022525"/>
    </source>
</evidence>
<keyword evidence="6" id="KW-0677">Repeat</keyword>
<comment type="caution">
    <text evidence="14">The sequence shown here is derived from an EMBL/GenBank/DDBJ whole genome shotgun (WGS) entry which is preliminary data.</text>
</comment>
<dbReference type="Gene3D" id="4.10.470.20">
    <property type="match status" value="1"/>
</dbReference>
<dbReference type="PANTHER" id="PTHR11319:SF35">
    <property type="entry name" value="OUTER MEMBRANE PROTEIN PMPC-RELATED"/>
    <property type="match status" value="1"/>
</dbReference>
<dbReference type="EMBL" id="CAJZBQ010000039">
    <property type="protein sequence ID" value="CAG9325837.1"/>
    <property type="molecule type" value="Genomic_DNA"/>
</dbReference>
<dbReference type="Pfam" id="PF00066">
    <property type="entry name" value="Notch"/>
    <property type="match status" value="3"/>
</dbReference>
<dbReference type="Pfam" id="PF02415">
    <property type="entry name" value="Chlam_PMP"/>
    <property type="match status" value="1"/>
</dbReference>
<dbReference type="InterPro" id="IPR000800">
    <property type="entry name" value="Notch_dom"/>
</dbReference>
<feature type="domain" description="LNR" evidence="13">
    <location>
        <begin position="13"/>
        <end position="48"/>
    </location>
</feature>
<feature type="domain" description="LNR" evidence="13">
    <location>
        <begin position="195"/>
        <end position="235"/>
    </location>
</feature>
<evidence type="ECO:0000313" key="15">
    <source>
        <dbReference type="Proteomes" id="UP001162131"/>
    </source>
</evidence>
<accession>A0AAU9JQU2</accession>
<protein>
    <recommendedName>
        <fullName evidence="13">LNR domain-containing protein</fullName>
    </recommendedName>
</protein>
<dbReference type="Gene3D" id="3.30.300.320">
    <property type="match status" value="2"/>
</dbReference>
<gene>
    <name evidence="14" type="ORF">BSTOLATCC_MIC39621</name>
</gene>
<feature type="transmembrane region" description="Helical" evidence="11">
    <location>
        <begin position="2226"/>
        <end position="2242"/>
    </location>
</feature>
<keyword evidence="10" id="KW-0998">Cell outer membrane</keyword>
<name>A0AAU9JQU2_9CILI</name>
<keyword evidence="11" id="KW-0812">Transmembrane</keyword>
<evidence type="ECO:0000256" key="9">
    <source>
        <dbReference type="ARBA" id="ARBA00023180"/>
    </source>
</evidence>
<evidence type="ECO:0000256" key="12">
    <source>
        <dbReference type="SAM" id="SignalP"/>
    </source>
</evidence>
<evidence type="ECO:0000259" key="13">
    <source>
        <dbReference type="SMART" id="SM00004"/>
    </source>
</evidence>
<proteinExistence type="predicted"/>
<feature type="signal peptide" evidence="12">
    <location>
        <begin position="1"/>
        <end position="15"/>
    </location>
</feature>
<feature type="transmembrane region" description="Helical" evidence="11">
    <location>
        <begin position="2094"/>
        <end position="2113"/>
    </location>
</feature>
<keyword evidence="8" id="KW-1015">Disulfide bond</keyword>
<evidence type="ECO:0000256" key="11">
    <source>
        <dbReference type="SAM" id="Phobius"/>
    </source>
</evidence>
<evidence type="ECO:0000313" key="14">
    <source>
        <dbReference type="EMBL" id="CAG9325837.1"/>
    </source>
</evidence>
<feature type="transmembrane region" description="Helical" evidence="11">
    <location>
        <begin position="2200"/>
        <end position="2220"/>
    </location>
</feature>
<keyword evidence="9" id="KW-0325">Glycoprotein</keyword>
<feature type="transmembrane region" description="Helical" evidence="11">
    <location>
        <begin position="2263"/>
        <end position="2281"/>
    </location>
</feature>
<feature type="domain" description="LNR" evidence="13">
    <location>
        <begin position="130"/>
        <end position="168"/>
    </location>
</feature>
<dbReference type="InterPro" id="IPR039448">
    <property type="entry name" value="Beta_helix"/>
</dbReference>
<dbReference type="SMART" id="SM00710">
    <property type="entry name" value="PbH1"/>
    <property type="match status" value="10"/>
</dbReference>
<reference evidence="14" key="1">
    <citation type="submission" date="2021-09" db="EMBL/GenBank/DDBJ databases">
        <authorList>
            <consortium name="AG Swart"/>
            <person name="Singh M."/>
            <person name="Singh A."/>
            <person name="Seah K."/>
            <person name="Emmerich C."/>
        </authorList>
    </citation>
    <scope>NUCLEOTIDE SEQUENCE</scope>
    <source>
        <strain evidence="14">ATCC30299</strain>
    </source>
</reference>
<evidence type="ECO:0000256" key="1">
    <source>
        <dbReference type="ARBA" id="ARBA00004196"/>
    </source>
</evidence>
<dbReference type="Proteomes" id="UP001162131">
    <property type="component" value="Unassembled WGS sequence"/>
</dbReference>
<dbReference type="InterPro" id="IPR006626">
    <property type="entry name" value="PbH1"/>
</dbReference>
<feature type="transmembrane region" description="Helical" evidence="11">
    <location>
        <begin position="1964"/>
        <end position="1986"/>
    </location>
</feature>
<sequence length="2384" mass="266742">MASLIWLALFAAVHGIYLKCNLNKCSPMARGNGVCSLDCMNSFCNFDSYLLENNKVDFTTDCELYFIYADCELGDRGNGVCDEQCNAAYLGYDLADCSFCGPSCKYNLGNKAQLGGTCDEECNVPECYYDMGACRECSVGCNMTIWGNGVCDEVCNNVECNFDMEDCVNSTCATGCNTWMVGNSICDKACYVEECEYDKADCTCAPFCTDDLLKNGICDEVCNNLNCKFDNGDCGYCNSECSEKMLANNVCDPECNTKECEWDYYACGCADGCAVKDYGSCKPECLVGTCNYDRMSSDTKKWCNDRDLVLFTVYQQMLVNDTSYVVSYEKCLSASNYKCSLTMALDMSQCHSECLIPECNYGLCNINSYSSCKANIPSSGWNLCRICASSTETLGVASCNQCFDTSIYCTNLNLFGVFLNYSNYLPTFDLFPHLSFYYVTSKQKNSSPSGDGSINYPFETIKYAFSSIKTYHNIFLLMNDGSYDLESMDLGNNFEYRAWKIAPQDDSKITLYAKSWNYPLIQIYGAFEMENLIIEGDNKEGSTCKDSIYCSYCSYNTYNKNDGFYYNDRGERVLSNLPNDLCNSLYSKYWQKYNRPLFLSRSVRPNVYEGWIPSIFVFRNVKFINHRTGYSSIIGGEANLRLYNVDFDNIWLKWYDTAAVISLTGEDYSNADLIYIGGSVTRLNNGYEYDDQMEFRGFLYSPTITSVLIRDVEFKYNLVYRKKDSIYAQASLIYISAINFLKIDNCTFMYNYCENGIINLDLSVKFYPGGLNETYYISYLYEDHLYINSSRFISNYGKSSLIDIDFFNYLINIHFENLTFEGNGIEQGPAITISNSYILDEYKDGTVRPYKMSSGRTLDAILGPRWCKMDNLSFKNNHGVGLISLSKMVHVSLKNIAIDSNGSPNEDKNLNSLLLTCFIRNQDIYLKREAVNHKALDCDYMVSISNSYNVDVSPAAIIKNTCRNSSPTYSVVSSDTADIASVNCSSNVGNGALPICFLLTGNFIRVLKNSSFEENVNSYATGAGAIEIKDSLGLYINNCTFRENTGDYGGAINAASQMISIESSLFKSNYSPNGYGGALLYLQTLTSGISLFEISSTDIRNNSALYGGSIFIAQQWTGSSKTDVSIKSSNFYFNTASYASCLYFDSTVTLADSSAIWYSNFIENSSKISACVIFYSKGNLNFSFCDFLTNSGRLSSALQIDISDSTVTFDSCKFSNNKGLSVILIDNQNSISYINTMNCIFEYNYGSAISLNYDSLHDSGSIFRHNLAASGSCLRLQNSAIAISDSSKFLNNTSSTNGGAVLLSSASEFYCSSCRFASNKAQTGGAIYAEQDSVFSIFSSDFNKNSCDEDGSAIYGFNTNRESYLNFSKFYENNSKNGGSIVFINSKTLIESSRIYSNQGGIKLSLSNLSVLNSHFSNQSCTLGCFIYTSINSDVYIKNSIFSYGISNDSGGAIYSSSSSVEIENSEFKDLSSLNSGGVIYSSLDVSLTIKNSKISDSHSLEGGIIYAYQTPLTIENFTLNNFSKSGIYGSYLEKLEISRSSMSNGNGRLSGGVYCYSCGNIKIKSCSFNNNEASLAGGAIYFDSQTSHSSTYEISSCSFTENSANKGGALYINDLSGSILTTTFTSNKAISNQDFYESEITEGIGGAIKLSCIKSEECKFSIKSCNFTGNSATYNGGAINWDDWKPKLNDNYFMNNVAEYGNDYSSYPIKLMSVNENGELEGYKNRRRLEDIPISNFSLLSVAPGQDSKKPIMVALVDNMNQIITTDNASLGELKSQNVSTIIAGITKVKAHKGIFTFSQYRISDEPGLNVTIGVFTSAIDNNKKIKSGNPVFDQNLLINIELRVCEIGEIKAGKNCEVCGYGYYSLATIATQCLGCPSYAQCFGSYQMAPKPGYWRDNAYTDKFWKCPNHHACLGSPDPKNVSYTGLCNFGYKGNKCQSCKAGFSRTSANKCEECPSFAKNLAIIIAIAIALFILVSIMVRATIKSAFKPKTLTSIYIRILLNYLQMVILTSTFKLNWPSEILKLFYIQSSTDYIYQQLYSFQCLLEDENSYSKVFYKSLIMISLIPILMAILAIIIWIIIKLKQRSLKNFWDDYISTCIILLFLVHPSIIKKMFASFNCTEINSGEYWLEEDLDIRCWDDEHKFYVLVVSLPSILFWGILLPTICLVALIRKRGHLEELNVRLRYGFLFNGYHLKQYYWEFIIIYSKIILICCSVFLTNIAPKIQALIAAILLTVFLHIQYSNSPYVEANLNHLELQAKFVCVITVYSGLFYLTGSLGDNASLFFFFIILIANCYFLAYWTFCIFRVLFCFIYQKTKIWRSRYRISNDPDIEKIRSQIIISHHGSNENFEASLSNEQSYLSNNESQKNEISIDYDESLNKR</sequence>
<keyword evidence="11" id="KW-1133">Transmembrane helix</keyword>
<dbReference type="SMART" id="SM00004">
    <property type="entry name" value="NL"/>
    <property type="match status" value="5"/>
</dbReference>
<feature type="domain" description="LNR" evidence="13">
    <location>
        <begin position="59"/>
        <end position="98"/>
    </location>
</feature>
<evidence type="ECO:0000256" key="7">
    <source>
        <dbReference type="ARBA" id="ARBA00023136"/>
    </source>
</evidence>
<evidence type="ECO:0000256" key="5">
    <source>
        <dbReference type="ARBA" id="ARBA00022729"/>
    </source>
</evidence>
<dbReference type="GO" id="GO:0005576">
    <property type="term" value="C:extracellular region"/>
    <property type="evidence" value="ECO:0007669"/>
    <property type="project" value="UniProtKB-SubCell"/>
</dbReference>
<feature type="chain" id="PRO_5043605733" description="LNR domain-containing protein" evidence="12">
    <location>
        <begin position="16"/>
        <end position="2384"/>
    </location>
</feature>
<evidence type="ECO:0000256" key="3">
    <source>
        <dbReference type="ARBA" id="ARBA00004613"/>
    </source>
</evidence>